<evidence type="ECO:0000256" key="13">
    <source>
        <dbReference type="RuleBase" id="RU365061"/>
    </source>
</evidence>
<dbReference type="PROSITE" id="PS50878">
    <property type="entry name" value="RT_POL"/>
    <property type="match status" value="1"/>
</dbReference>
<dbReference type="GO" id="GO:0042162">
    <property type="term" value="F:telomeric DNA binding"/>
    <property type="evidence" value="ECO:0007669"/>
    <property type="project" value="TreeGrafter"/>
</dbReference>
<accession>A0A836I872</accession>
<keyword evidence="6 13" id="KW-0548">Nucleotidyltransferase</keyword>
<keyword evidence="11 13" id="KW-0539">Nucleus</keyword>
<keyword evidence="8 13" id="KW-0460">Magnesium</keyword>
<evidence type="ECO:0000313" key="17">
    <source>
        <dbReference type="Proteomes" id="UP000674318"/>
    </source>
</evidence>
<dbReference type="GO" id="GO:0007004">
    <property type="term" value="P:telomere maintenance via telomerase"/>
    <property type="evidence" value="ECO:0007669"/>
    <property type="project" value="TreeGrafter"/>
</dbReference>
<dbReference type="EMBL" id="JAFJZO010000036">
    <property type="protein sequence ID" value="KAG5490285.1"/>
    <property type="molecule type" value="Genomic_DNA"/>
</dbReference>
<gene>
    <name evidence="16" type="ORF">JKF63_00405</name>
</gene>
<dbReference type="GO" id="GO:0003720">
    <property type="term" value="F:telomerase activity"/>
    <property type="evidence" value="ECO:0007669"/>
    <property type="project" value="InterPro"/>
</dbReference>
<comment type="catalytic activity">
    <reaction evidence="12 13">
        <text>DNA(n) + a 2'-deoxyribonucleoside 5'-triphosphate = DNA(n+1) + diphosphate</text>
        <dbReference type="Rhea" id="RHEA:22508"/>
        <dbReference type="Rhea" id="RHEA-COMP:17339"/>
        <dbReference type="Rhea" id="RHEA-COMP:17340"/>
        <dbReference type="ChEBI" id="CHEBI:33019"/>
        <dbReference type="ChEBI" id="CHEBI:61560"/>
        <dbReference type="ChEBI" id="CHEBI:173112"/>
        <dbReference type="EC" id="2.7.7.49"/>
    </reaction>
</comment>
<dbReference type="PANTHER" id="PTHR12066">
    <property type="entry name" value="TELOMERASE REVERSE TRANSCRIPTASE"/>
    <property type="match status" value="1"/>
</dbReference>
<evidence type="ECO:0000256" key="14">
    <source>
        <dbReference type="SAM" id="MobiDB-lite"/>
    </source>
</evidence>
<feature type="compositionally biased region" description="Low complexity" evidence="14">
    <location>
        <begin position="137"/>
        <end position="151"/>
    </location>
</feature>
<evidence type="ECO:0000256" key="1">
    <source>
        <dbReference type="ARBA" id="ARBA00008001"/>
    </source>
</evidence>
<comment type="caution">
    <text evidence="16">The sequence shown here is derived from an EMBL/GenBank/DDBJ whole genome shotgun (WGS) entry which is preliminary data.</text>
</comment>
<dbReference type="InterPro" id="IPR000477">
    <property type="entry name" value="RT_dom"/>
</dbReference>
<keyword evidence="7 13" id="KW-0479">Metal-binding</keyword>
<name>A0A836I872_9TRYP</name>
<organism evidence="16 17">
    <name type="scientific">Porcisia hertigi</name>
    <dbReference type="NCBI Taxonomy" id="2761500"/>
    <lineage>
        <taxon>Eukaryota</taxon>
        <taxon>Discoba</taxon>
        <taxon>Euglenozoa</taxon>
        <taxon>Kinetoplastea</taxon>
        <taxon>Metakinetoplastina</taxon>
        <taxon>Trypanosomatida</taxon>
        <taxon>Trypanosomatidae</taxon>
        <taxon>Leishmaniinae</taxon>
        <taxon>Porcisia</taxon>
    </lineage>
</organism>
<proteinExistence type="inferred from homology"/>
<feature type="compositionally biased region" description="Low complexity" evidence="14">
    <location>
        <begin position="85"/>
        <end position="104"/>
    </location>
</feature>
<keyword evidence="17" id="KW-1185">Reference proteome</keyword>
<dbReference type="GO" id="GO:0000333">
    <property type="term" value="C:telomerase catalytic core complex"/>
    <property type="evidence" value="ECO:0007669"/>
    <property type="project" value="TreeGrafter"/>
</dbReference>
<feature type="region of interest" description="Disordered" evidence="14">
    <location>
        <begin position="1360"/>
        <end position="1383"/>
    </location>
</feature>
<evidence type="ECO:0000256" key="4">
    <source>
        <dbReference type="ARBA" id="ARBA00022454"/>
    </source>
</evidence>
<dbReference type="GO" id="GO:0046872">
    <property type="term" value="F:metal ion binding"/>
    <property type="evidence" value="ECO:0007669"/>
    <property type="project" value="UniProtKB-KW"/>
</dbReference>
<evidence type="ECO:0000256" key="10">
    <source>
        <dbReference type="ARBA" id="ARBA00022918"/>
    </source>
</evidence>
<dbReference type="RefSeq" id="XP_067752613.1">
    <property type="nucleotide sequence ID" value="XM_067896456.1"/>
</dbReference>
<dbReference type="EC" id="2.7.7.49" evidence="2 13"/>
<dbReference type="KEGG" id="phet:94286533"/>
<dbReference type="SMART" id="SM00975">
    <property type="entry name" value="Telomerase_RBD"/>
    <property type="match status" value="1"/>
</dbReference>
<keyword evidence="4 13" id="KW-0158">Chromosome</keyword>
<keyword evidence="10 13" id="KW-0695">RNA-directed DNA polymerase</keyword>
<dbReference type="Gene3D" id="1.10.132.70">
    <property type="match status" value="1"/>
</dbReference>
<evidence type="ECO:0000259" key="15">
    <source>
        <dbReference type="PROSITE" id="PS50878"/>
    </source>
</evidence>
<evidence type="ECO:0000256" key="3">
    <source>
        <dbReference type="ARBA" id="ARBA00016182"/>
    </source>
</evidence>
<evidence type="ECO:0000256" key="6">
    <source>
        <dbReference type="ARBA" id="ARBA00022695"/>
    </source>
</evidence>
<evidence type="ECO:0000256" key="7">
    <source>
        <dbReference type="ARBA" id="ARBA00022723"/>
    </source>
</evidence>
<feature type="region of interest" description="Disordered" evidence="14">
    <location>
        <begin position="123"/>
        <end position="154"/>
    </location>
</feature>
<evidence type="ECO:0000256" key="9">
    <source>
        <dbReference type="ARBA" id="ARBA00022895"/>
    </source>
</evidence>
<dbReference type="GO" id="GO:0000781">
    <property type="term" value="C:chromosome, telomeric region"/>
    <property type="evidence" value="ECO:0007669"/>
    <property type="project" value="UniProtKB-SubCell"/>
</dbReference>
<dbReference type="InterPro" id="IPR021891">
    <property type="entry name" value="Telomerase_RBD"/>
</dbReference>
<dbReference type="OrthoDB" id="289721at2759"/>
<dbReference type="CDD" id="cd01648">
    <property type="entry name" value="TERT"/>
    <property type="match status" value="1"/>
</dbReference>
<dbReference type="GeneID" id="94286533"/>
<dbReference type="GO" id="GO:0070034">
    <property type="term" value="F:telomerase RNA binding"/>
    <property type="evidence" value="ECO:0007669"/>
    <property type="project" value="TreeGrafter"/>
</dbReference>
<comment type="subcellular location">
    <subcellularLocation>
        <location evidence="13">Nucleus</location>
    </subcellularLocation>
    <subcellularLocation>
        <location evidence="13">Chromosome</location>
        <location evidence="13">Telomere</location>
    </subcellularLocation>
</comment>
<feature type="region of interest" description="Disordered" evidence="14">
    <location>
        <begin position="82"/>
        <end position="111"/>
    </location>
</feature>
<dbReference type="InterPro" id="IPR003545">
    <property type="entry name" value="Telomerase_RT"/>
</dbReference>
<dbReference type="PRINTS" id="PR01365">
    <property type="entry name" value="TELOMERASERT"/>
</dbReference>
<evidence type="ECO:0000313" key="16">
    <source>
        <dbReference type="EMBL" id="KAG5490285.1"/>
    </source>
</evidence>
<reference evidence="16 17" key="1">
    <citation type="submission" date="2021-02" db="EMBL/GenBank/DDBJ databases">
        <title>Porcisia hertigi Genome sequencing and assembly.</title>
        <authorList>
            <person name="Almutairi H."/>
            <person name="Gatherer D."/>
        </authorList>
    </citation>
    <scope>NUCLEOTIDE SEQUENCE [LARGE SCALE GENOMIC DNA]</scope>
    <source>
        <strain evidence="16 17">C119</strain>
    </source>
</reference>
<evidence type="ECO:0000256" key="12">
    <source>
        <dbReference type="ARBA" id="ARBA00048173"/>
    </source>
</evidence>
<dbReference type="Pfam" id="PF12009">
    <property type="entry name" value="Telomerase_RBD"/>
    <property type="match status" value="1"/>
</dbReference>
<keyword evidence="9 13" id="KW-0779">Telomere</keyword>
<keyword evidence="5 13" id="KW-0808">Transferase</keyword>
<feature type="region of interest" description="Disordered" evidence="14">
    <location>
        <begin position="236"/>
        <end position="281"/>
    </location>
</feature>
<evidence type="ECO:0000256" key="5">
    <source>
        <dbReference type="ARBA" id="ARBA00022679"/>
    </source>
</evidence>
<protein>
    <recommendedName>
        <fullName evidence="3 13">Telomerase reverse transcriptase</fullName>
        <ecNumber evidence="2 13">2.7.7.49</ecNumber>
    </recommendedName>
    <alternativeName>
        <fullName evidence="13">Telomerase catalytic subunit</fullName>
    </alternativeName>
</protein>
<comment type="similarity">
    <text evidence="1 13">Belongs to the reverse transcriptase family. Telomerase subfamily.</text>
</comment>
<dbReference type="Proteomes" id="UP000674318">
    <property type="component" value="Unassembled WGS sequence"/>
</dbReference>
<feature type="compositionally biased region" description="Polar residues" evidence="14">
    <location>
        <begin position="1363"/>
        <end position="1375"/>
    </location>
</feature>
<sequence length="1457" mass="159224">MSSSFPSVPGFAGPLSLKAFLEEHFDLRLTFAAPPTSSSPRAVARADTPIGAGSCALRDVVLPPNRSFLLVVYVALNASSPPPAATANTPATPATAASSGNPSPEGLGRHRQPLAHQTVPATTHDGYVKHGDPVQRSSSTSLSFPSTGKSSNARTSWRSSASWLLYTNTSNRPFTDALLRHPWWASFAACMGPPAMGFIEMFCPIVLQLEAMAGGVQVLGPPLKNAASEALFSSMTHPTKRRSLTPRESARVVSRGAKRSVDRSGCLAPSPPRKKGRSETVEASLQAKVGRELQRGVIPSGGVCRDNPLGTPVNRSSMSTPWAAALTRTDAPRTRLYGVRVSDTDFFGVGSVPLPAGYLEAQWLRRHPQSLHRVLQSALPKRAAYGASRTLPYTVHPTEGATRSTSLENIPMRHVAYIFRWLVLRSPHDSEVASQASPPKFDLASHLCRVLSTVVDQCSRLDLRGAALKHVAYLEERCSRQRQGVLPGDVQRLATPVEVVVSYLRTLLSTLRWVPLKGAHELSFWGPDDASSERVLDALMKAVKGWLSAGRHAVVPVSRFLDGVPVAQVPWLNGFYSTNPSSPSSAAAAAAARHARRQRSQAQQRVWLQFALFFTQDILPFLIRASFVVTWSSKNTHTLIFFPARVWRQLVRQEVRRTQPRSATGLQVAPPLDTAHGLGAERCTSSSAPCTPGGAATAALVSPRPGASTAPAALSTPKVMWRAIRTCRALAHRGAHAILATRGGGASCLYAGVRFRPDRRKLRPIAVVRSASLLSLEEMARGSPSPYSYANAIVRLMHRLGWSDSDDQLPVATATLLRRVQARCRHIRGRGVHHFPHPLPAHLPHKAALQDALRCLVSGVEEKRVRDGLPRLSNLSHQDEYAELRSFCEEVRGRDTLSCNRFAGTASAASLEPLPSTSSCFASCLTPRALQTVTLVRSDATRCYDNLPQERVLAAVAALVKHDVYRVLHFTVIHAREGLSAGGGGCLLQRAFTTRTIPLADAERGVLARVPRGHIYWEEGEERRTHGRPHATATTSHGGIVSSRCGPNLISGAVVRALLREHVRHHLVVVSGGGLFEQRLGILQGSPVAMLLCDYLFADVVDTALSCILSEHEERSLLLRRVDDVLVATASPTAAERCLQAMQRGWPSVGYLSNPNKLMLSSARGSLVPWCGLLLHDTTLELSVEWRRIRALLASLRVGDPRYVQRGDREPLCFTQRFLSMLQLRVAPTVLCGRVNSKSRQLQTFYEIALLWSRVVLEKVQEALPVAHDRRVAVLLLRPLAVCVGRLLRLLGRHQRFLMARQSACAVSAAELRACVLTALHRTVQAKLRMLQARTLRVMIARRGPAQRGASLKRRPRRLCANRASSVGGKNSQQRRQGRKRPLNPSACLRSFWWMAAAEVESQWRRSLHALVREAPQADEARNSFDPSTAASALLLTEDGPTSMHMRALNATRLSQM</sequence>
<evidence type="ECO:0000256" key="11">
    <source>
        <dbReference type="ARBA" id="ARBA00023242"/>
    </source>
</evidence>
<feature type="domain" description="Reverse transcriptase" evidence="15">
    <location>
        <begin position="778"/>
        <end position="1175"/>
    </location>
</feature>
<dbReference type="PANTHER" id="PTHR12066:SF0">
    <property type="entry name" value="TELOMERASE REVERSE TRANSCRIPTASE"/>
    <property type="match status" value="1"/>
</dbReference>
<evidence type="ECO:0000256" key="2">
    <source>
        <dbReference type="ARBA" id="ARBA00012493"/>
    </source>
</evidence>
<evidence type="ECO:0000256" key="8">
    <source>
        <dbReference type="ARBA" id="ARBA00022842"/>
    </source>
</evidence>
<comment type="function">
    <text evidence="13">Telomerase is a ribonucleoprotein enzyme essential for the replication of chromosome termini in most eukaryotes. It elongates telomeres. It is a reverse transcriptase that adds simple sequence repeats to chromosome ends by copying a template sequence within the RNA component of the enzyme.</text>
</comment>